<dbReference type="HOGENOM" id="CLU_1266533_0_0_1"/>
<name>M3YDV4_MUSPF</name>
<proteinExistence type="predicted"/>
<dbReference type="AlphaFoldDB" id="M3YDV4"/>
<dbReference type="Ensembl" id="ENSMPUT00000009667.1">
    <property type="protein sequence ID" value="ENSMPUP00000009511.1"/>
    <property type="gene ID" value="ENSMPUG00000009588.1"/>
</dbReference>
<dbReference type="EMBL" id="AEYP01064944">
    <property type="status" value="NOT_ANNOTATED_CDS"/>
    <property type="molecule type" value="Genomic_DNA"/>
</dbReference>
<sequence>MLGNCGLVHFRACVCAVHRYVHTHICTLKECSPKQKQPLKKRGKKKGKENKKGRKHQLRPPRRQQTSTTSGAHGAPGGAEGPQESLEPGGTGRGAAPPPPATCWAYGPGIPEVVPRGERAGCGSGAAGLGTERQTRTEAQGGAGLGYLATKRGPKVGRLSRQMGKLKAILTWGDSYLLPAPQVFLLLEGSLPNALAKFIPAGVPPWVSKNQTSQSARP</sequence>
<dbReference type="InParanoid" id="M3YDV4"/>
<feature type="compositionally biased region" description="Basic residues" evidence="1">
    <location>
        <begin position="37"/>
        <end position="62"/>
    </location>
</feature>
<accession>M3YDV4</accession>
<dbReference type="EMBL" id="AEYP01064946">
    <property type="status" value="NOT_ANNOTATED_CDS"/>
    <property type="molecule type" value="Genomic_DNA"/>
</dbReference>
<evidence type="ECO:0000313" key="2">
    <source>
        <dbReference type="Ensembl" id="ENSMPUP00000009511.1"/>
    </source>
</evidence>
<dbReference type="EMBL" id="AEYP01064945">
    <property type="status" value="NOT_ANNOTATED_CDS"/>
    <property type="molecule type" value="Genomic_DNA"/>
</dbReference>
<evidence type="ECO:0000256" key="1">
    <source>
        <dbReference type="SAM" id="MobiDB-lite"/>
    </source>
</evidence>
<feature type="region of interest" description="Disordered" evidence="1">
    <location>
        <begin position="34"/>
        <end position="102"/>
    </location>
</feature>
<organism evidence="2">
    <name type="scientific">Mustela putorius furo</name>
    <name type="common">European domestic ferret</name>
    <name type="synonym">Mustela furo</name>
    <dbReference type="NCBI Taxonomy" id="9669"/>
    <lineage>
        <taxon>Eukaryota</taxon>
        <taxon>Metazoa</taxon>
        <taxon>Chordata</taxon>
        <taxon>Craniata</taxon>
        <taxon>Vertebrata</taxon>
        <taxon>Euteleostomi</taxon>
        <taxon>Mammalia</taxon>
        <taxon>Eutheria</taxon>
        <taxon>Laurasiatheria</taxon>
        <taxon>Carnivora</taxon>
        <taxon>Caniformia</taxon>
        <taxon>Musteloidea</taxon>
        <taxon>Mustelidae</taxon>
        <taxon>Mustelinae</taxon>
        <taxon>Mustela</taxon>
    </lineage>
</organism>
<reference evidence="2" key="1">
    <citation type="submission" date="2024-06" db="UniProtKB">
        <authorList>
            <consortium name="Ensembl"/>
        </authorList>
    </citation>
    <scope>IDENTIFICATION</scope>
</reference>
<protein>
    <submittedName>
        <fullName evidence="2">Uncharacterized protein</fullName>
    </submittedName>
</protein>